<dbReference type="GO" id="GO:0005783">
    <property type="term" value="C:endoplasmic reticulum"/>
    <property type="evidence" value="ECO:0007669"/>
    <property type="project" value="TreeGrafter"/>
</dbReference>
<evidence type="ECO:0000256" key="1">
    <source>
        <dbReference type="ARBA" id="ARBA00004370"/>
    </source>
</evidence>
<feature type="transmembrane region" description="Helical" evidence="5">
    <location>
        <begin position="346"/>
        <end position="363"/>
    </location>
</feature>
<protein>
    <submittedName>
        <fullName evidence="9">Endoplasmic reticulum-golgi intermediate compartment protein 3</fullName>
    </submittedName>
</protein>
<keyword evidence="2 5" id="KW-0812">Transmembrane</keyword>
<comment type="caution">
    <text evidence="9">The sequence shown here is derived from an EMBL/GenBank/DDBJ whole genome shotgun (WGS) entry which is preliminary data.</text>
</comment>
<evidence type="ECO:0000256" key="5">
    <source>
        <dbReference type="SAM" id="Phobius"/>
    </source>
</evidence>
<dbReference type="AlphaFoldDB" id="A0AAW2YYD6"/>
<evidence type="ECO:0000313" key="8">
    <source>
        <dbReference type="EMBL" id="KAL0476433.1"/>
    </source>
</evidence>
<gene>
    <name evidence="9" type="ORF">AKO1_000456</name>
    <name evidence="8" type="ORF">AKO1_006291</name>
</gene>
<feature type="transmembrane region" description="Helical" evidence="5">
    <location>
        <begin position="375"/>
        <end position="397"/>
    </location>
</feature>
<feature type="domain" description="Endoplasmic reticulum vesicle transporter N-terminal" evidence="7">
    <location>
        <begin position="34"/>
        <end position="123"/>
    </location>
</feature>
<dbReference type="InterPro" id="IPR012936">
    <property type="entry name" value="Erv_C"/>
</dbReference>
<evidence type="ECO:0000313" key="10">
    <source>
        <dbReference type="Proteomes" id="UP001431209"/>
    </source>
</evidence>
<organism evidence="9 10">
    <name type="scientific">Acrasis kona</name>
    <dbReference type="NCBI Taxonomy" id="1008807"/>
    <lineage>
        <taxon>Eukaryota</taxon>
        <taxon>Discoba</taxon>
        <taxon>Heterolobosea</taxon>
        <taxon>Tetramitia</taxon>
        <taxon>Eutetramitia</taxon>
        <taxon>Acrasidae</taxon>
        <taxon>Acrasis</taxon>
    </lineage>
</organism>
<dbReference type="PANTHER" id="PTHR10984">
    <property type="entry name" value="ENDOPLASMIC RETICULUM-GOLGI INTERMEDIATE COMPARTMENT PROTEIN"/>
    <property type="match status" value="1"/>
</dbReference>
<dbReference type="GO" id="GO:0016020">
    <property type="term" value="C:membrane"/>
    <property type="evidence" value="ECO:0007669"/>
    <property type="project" value="UniProtKB-SubCell"/>
</dbReference>
<dbReference type="EMBL" id="JAOPGA020000036">
    <property type="protein sequence ID" value="KAL0476433.1"/>
    <property type="molecule type" value="Genomic_DNA"/>
</dbReference>
<accession>A0AAW2YYD6</accession>
<name>A0AAW2YYD6_9EUKA</name>
<comment type="subcellular location">
    <subcellularLocation>
        <location evidence="1">Membrane</location>
    </subcellularLocation>
</comment>
<dbReference type="InterPro" id="IPR045888">
    <property type="entry name" value="Erv"/>
</dbReference>
<dbReference type="PANTHER" id="PTHR10984:SF27">
    <property type="match status" value="1"/>
</dbReference>
<feature type="transmembrane region" description="Helical" evidence="5">
    <location>
        <begin position="53"/>
        <end position="77"/>
    </location>
</feature>
<sequence length="409" mass="46293">MRFESQVSPIGIRKRNPFAEKVDDLVSSPVVNKLKNVDIFPKVKSNATVKTNLGAIVSILTTLFIIFLIVSEFVMFLRVERKDTLSVDKIKDGKILIFFNITFPNIQCMDLSVDALDASGEQHIDLHHTVHKVPVNTDGVKVSHFESTPVKLGSKPPPTGKYMAEQDPQSPLYCGSCYDADDGRGCCNTCGDVLRKYQQKRLPLPRKEDIEQCIFEVSMENPGCQIYGVLKVNKVSGNFHFAPGRSFSQEQETRVHHIHEFNPYLISRFNSSHTIHELSFGLRIDDAVYPLDNHIESVPDGSALYKYFIKVVPTTVERGNGLFKSTINSYQFSFTRHIQNFDLRSMLMIPGVFFVFELSPIKITYSYVHEPFTHFIVNLCAVIGGVFVVSGYVNKLIEVVLTRMRKKAD</sequence>
<evidence type="ECO:0000259" key="7">
    <source>
        <dbReference type="Pfam" id="PF13850"/>
    </source>
</evidence>
<dbReference type="InterPro" id="IPR039542">
    <property type="entry name" value="Erv_N"/>
</dbReference>
<evidence type="ECO:0000259" key="6">
    <source>
        <dbReference type="Pfam" id="PF07970"/>
    </source>
</evidence>
<evidence type="ECO:0000256" key="3">
    <source>
        <dbReference type="ARBA" id="ARBA00022989"/>
    </source>
</evidence>
<evidence type="ECO:0000313" key="9">
    <source>
        <dbReference type="EMBL" id="KAL0482463.1"/>
    </source>
</evidence>
<dbReference type="EMBL" id="JAOPGA020000856">
    <property type="protein sequence ID" value="KAL0482463.1"/>
    <property type="molecule type" value="Genomic_DNA"/>
</dbReference>
<reference evidence="9 10" key="1">
    <citation type="submission" date="2024-03" db="EMBL/GenBank/DDBJ databases">
        <title>The Acrasis kona genome and developmental transcriptomes reveal deep origins of eukaryotic multicellular pathways.</title>
        <authorList>
            <person name="Sheikh S."/>
            <person name="Fu C.-J."/>
            <person name="Brown M.W."/>
            <person name="Baldauf S.L."/>
        </authorList>
    </citation>
    <scope>NUCLEOTIDE SEQUENCE [LARGE SCALE GENOMIC DNA]</scope>
    <source>
        <strain evidence="9 10">ATCC MYA-3509</strain>
    </source>
</reference>
<keyword evidence="3 5" id="KW-1133">Transmembrane helix</keyword>
<evidence type="ECO:0000256" key="2">
    <source>
        <dbReference type="ARBA" id="ARBA00022692"/>
    </source>
</evidence>
<evidence type="ECO:0000256" key="4">
    <source>
        <dbReference type="ARBA" id="ARBA00023136"/>
    </source>
</evidence>
<dbReference type="GO" id="GO:0030134">
    <property type="term" value="C:COPII-coated ER to Golgi transport vesicle"/>
    <property type="evidence" value="ECO:0007669"/>
    <property type="project" value="TreeGrafter"/>
</dbReference>
<dbReference type="Proteomes" id="UP001431209">
    <property type="component" value="Unassembled WGS sequence"/>
</dbReference>
<dbReference type="Pfam" id="PF07970">
    <property type="entry name" value="COPIIcoated_ERV"/>
    <property type="match status" value="1"/>
</dbReference>
<dbReference type="Pfam" id="PF13850">
    <property type="entry name" value="ERGIC_N"/>
    <property type="match status" value="1"/>
</dbReference>
<proteinExistence type="predicted"/>
<keyword evidence="10" id="KW-1185">Reference proteome</keyword>
<feature type="domain" description="Endoplasmic reticulum vesicle transporter C-terminal" evidence="6">
    <location>
        <begin position="177"/>
        <end position="393"/>
    </location>
</feature>
<keyword evidence="4 5" id="KW-0472">Membrane</keyword>